<evidence type="ECO:0000313" key="5">
    <source>
        <dbReference type="WBParaSite" id="ASIM_0001785501-mRNA-1"/>
    </source>
</evidence>
<keyword evidence="2" id="KW-0812">Transmembrane</keyword>
<protein>
    <submittedName>
        <fullName evidence="5">Aa_trans domain-containing protein</fullName>
    </submittedName>
</protein>
<keyword evidence="2" id="KW-0472">Membrane</keyword>
<feature type="transmembrane region" description="Helical" evidence="2">
    <location>
        <begin position="115"/>
        <end position="143"/>
    </location>
</feature>
<evidence type="ECO:0000256" key="1">
    <source>
        <dbReference type="SAM" id="MobiDB-lite"/>
    </source>
</evidence>
<name>A0A0M3KA59_ANISI</name>
<keyword evidence="2" id="KW-1133">Transmembrane helix</keyword>
<dbReference type="AlphaFoldDB" id="A0A0M3KA59"/>
<dbReference type="WBParaSite" id="ASIM_0001785501-mRNA-1">
    <property type="protein sequence ID" value="ASIM_0001785501-mRNA-1"/>
    <property type="gene ID" value="ASIM_0001785501"/>
</dbReference>
<gene>
    <name evidence="3" type="ORF">ASIM_LOCUS17257</name>
</gene>
<dbReference type="EMBL" id="UYRR01033916">
    <property type="protein sequence ID" value="VDK59918.1"/>
    <property type="molecule type" value="Genomic_DNA"/>
</dbReference>
<feature type="compositionally biased region" description="Polar residues" evidence="1">
    <location>
        <begin position="29"/>
        <end position="38"/>
    </location>
</feature>
<evidence type="ECO:0000313" key="3">
    <source>
        <dbReference type="EMBL" id="VDK59918.1"/>
    </source>
</evidence>
<proteinExistence type="predicted"/>
<sequence>MSGVTVVSVNEGDDRTVSGINGRGIAEQRPTQLSSFRQPDSKPQRQFITANDVRNLVSSNPASDHNQSRNETPSLTNILTNRDGTTRHNVTDFEYSDSDGCATSFSDPPIQPKCFYVGVVPASIGGALATVFVTIAIAIYLFIILHGRSGHKAGPTSFGLIGTVLHFESL</sequence>
<accession>A0A0M3KA59</accession>
<reference evidence="5" key="1">
    <citation type="submission" date="2017-02" db="UniProtKB">
        <authorList>
            <consortium name="WormBaseParasite"/>
        </authorList>
    </citation>
    <scope>IDENTIFICATION</scope>
</reference>
<organism evidence="5">
    <name type="scientific">Anisakis simplex</name>
    <name type="common">Herring worm</name>
    <dbReference type="NCBI Taxonomy" id="6269"/>
    <lineage>
        <taxon>Eukaryota</taxon>
        <taxon>Metazoa</taxon>
        <taxon>Ecdysozoa</taxon>
        <taxon>Nematoda</taxon>
        <taxon>Chromadorea</taxon>
        <taxon>Rhabditida</taxon>
        <taxon>Spirurina</taxon>
        <taxon>Ascaridomorpha</taxon>
        <taxon>Ascaridoidea</taxon>
        <taxon>Anisakidae</taxon>
        <taxon>Anisakis</taxon>
        <taxon>Anisakis simplex complex</taxon>
    </lineage>
</organism>
<evidence type="ECO:0000313" key="4">
    <source>
        <dbReference type="Proteomes" id="UP000267096"/>
    </source>
</evidence>
<dbReference type="Proteomes" id="UP000267096">
    <property type="component" value="Unassembled WGS sequence"/>
</dbReference>
<reference evidence="3 4" key="2">
    <citation type="submission" date="2018-11" db="EMBL/GenBank/DDBJ databases">
        <authorList>
            <consortium name="Pathogen Informatics"/>
        </authorList>
    </citation>
    <scope>NUCLEOTIDE SEQUENCE [LARGE SCALE GENOMIC DNA]</scope>
</reference>
<keyword evidence="4" id="KW-1185">Reference proteome</keyword>
<feature type="region of interest" description="Disordered" evidence="1">
    <location>
        <begin position="57"/>
        <end position="83"/>
    </location>
</feature>
<feature type="region of interest" description="Disordered" evidence="1">
    <location>
        <begin position="1"/>
        <end position="44"/>
    </location>
</feature>
<evidence type="ECO:0000256" key="2">
    <source>
        <dbReference type="SAM" id="Phobius"/>
    </source>
</evidence>